<evidence type="ECO:0000256" key="2">
    <source>
        <dbReference type="SAM" id="Phobius"/>
    </source>
</evidence>
<dbReference type="Pfam" id="PF00504">
    <property type="entry name" value="Chloroa_b-bind"/>
    <property type="match status" value="1"/>
</dbReference>
<evidence type="ECO:0000313" key="4">
    <source>
        <dbReference type="Proteomes" id="UP000050465"/>
    </source>
</evidence>
<feature type="transmembrane region" description="Helical" evidence="2">
    <location>
        <begin position="43"/>
        <end position="62"/>
    </location>
</feature>
<proteinExistence type="predicted"/>
<dbReference type="EMBL" id="LJZR01000018">
    <property type="protein sequence ID" value="KPQ34654.1"/>
    <property type="molecule type" value="Genomic_DNA"/>
</dbReference>
<dbReference type="SUPFAM" id="SSF103511">
    <property type="entry name" value="Chlorophyll a-b binding protein"/>
    <property type="match status" value="1"/>
</dbReference>
<feature type="region of interest" description="Disordered" evidence="1">
    <location>
        <begin position="1"/>
        <end position="32"/>
    </location>
</feature>
<name>A0A0P7YVJ1_9CYAN</name>
<evidence type="ECO:0000313" key="3">
    <source>
        <dbReference type="EMBL" id="KPQ34654.1"/>
    </source>
</evidence>
<dbReference type="AlphaFoldDB" id="A0A0P7YVJ1"/>
<keyword evidence="2" id="KW-0812">Transmembrane</keyword>
<sequence length="73" mass="8198">MPAKISSDPSINPQAIDPQKNDPQKNADPTVPSFGWTQYAEKINGRFAMIGFIALLLTEFFAKQDFLTWIGLR</sequence>
<gene>
    <name evidence="3" type="ORF">HLUCCA11_14165</name>
</gene>
<dbReference type="InterPro" id="IPR022796">
    <property type="entry name" value="Chloroa_b-bind"/>
</dbReference>
<dbReference type="Gene3D" id="1.10.3460.10">
    <property type="entry name" value="Chlorophyll a/b binding protein domain"/>
    <property type="match status" value="1"/>
</dbReference>
<keyword evidence="2" id="KW-1133">Transmembrane helix</keyword>
<keyword evidence="2" id="KW-0472">Membrane</keyword>
<dbReference type="Proteomes" id="UP000050465">
    <property type="component" value="Unassembled WGS sequence"/>
</dbReference>
<protein>
    <submittedName>
        <fullName evidence="3">Chlorophyll A-B binding protein</fullName>
    </submittedName>
</protein>
<evidence type="ECO:0000256" key="1">
    <source>
        <dbReference type="SAM" id="MobiDB-lite"/>
    </source>
</evidence>
<comment type="caution">
    <text evidence="3">The sequence shown here is derived from an EMBL/GenBank/DDBJ whole genome shotgun (WGS) entry which is preliminary data.</text>
</comment>
<accession>A0A0P7YVJ1</accession>
<reference evidence="3 4" key="1">
    <citation type="submission" date="2015-09" db="EMBL/GenBank/DDBJ databases">
        <title>Identification and resolution of microdiversity through metagenomic sequencing of parallel consortia.</title>
        <authorList>
            <person name="Nelson W.C."/>
            <person name="Romine M.F."/>
            <person name="Lindemann S.R."/>
        </authorList>
    </citation>
    <scope>NUCLEOTIDE SEQUENCE [LARGE SCALE GENOMIC DNA]</scope>
    <source>
        <strain evidence="3">Ana</strain>
    </source>
</reference>
<dbReference type="STRING" id="1666911.HLUCCA11_14165"/>
<organism evidence="3 4">
    <name type="scientific">Phormidesmis priestleyi Ana</name>
    <dbReference type="NCBI Taxonomy" id="1666911"/>
    <lineage>
        <taxon>Bacteria</taxon>
        <taxon>Bacillati</taxon>
        <taxon>Cyanobacteriota</taxon>
        <taxon>Cyanophyceae</taxon>
        <taxon>Leptolyngbyales</taxon>
        <taxon>Leptolyngbyaceae</taxon>
        <taxon>Phormidesmis</taxon>
    </lineage>
</organism>
<dbReference type="PATRIC" id="fig|1666911.3.peg.81"/>